<accession>A0ABN7NJW3</accession>
<sequence length="70" mass="7675">MTVLRLCSYRDLGKSLLKLSKTTQSQHGLSTVQECESKTVLQGDSYGNDLFEIVGSTTQSQHGLRTVLSV</sequence>
<comment type="caution">
    <text evidence="1">The sequence shown here is derived from an EMBL/GenBank/DDBJ whole genome shotgun (WGS) entry which is preliminary data.</text>
</comment>
<proteinExistence type="predicted"/>
<reference evidence="1" key="1">
    <citation type="submission" date="2021-03" db="EMBL/GenBank/DDBJ databases">
        <authorList>
            <person name="Tran Van P."/>
        </authorList>
    </citation>
    <scope>NUCLEOTIDE SEQUENCE</scope>
</reference>
<dbReference type="EMBL" id="CAJPIN010003434">
    <property type="protein sequence ID" value="CAG2056145.1"/>
    <property type="molecule type" value="Genomic_DNA"/>
</dbReference>
<organism evidence="1 2">
    <name type="scientific">Timema podura</name>
    <name type="common">Walking stick</name>
    <dbReference type="NCBI Taxonomy" id="61482"/>
    <lineage>
        <taxon>Eukaryota</taxon>
        <taxon>Metazoa</taxon>
        <taxon>Ecdysozoa</taxon>
        <taxon>Arthropoda</taxon>
        <taxon>Hexapoda</taxon>
        <taxon>Insecta</taxon>
        <taxon>Pterygota</taxon>
        <taxon>Neoptera</taxon>
        <taxon>Polyneoptera</taxon>
        <taxon>Phasmatodea</taxon>
        <taxon>Timematodea</taxon>
        <taxon>Timematoidea</taxon>
        <taxon>Timematidae</taxon>
        <taxon>Timema</taxon>
    </lineage>
</organism>
<evidence type="ECO:0000313" key="1">
    <source>
        <dbReference type="EMBL" id="CAG2056145.1"/>
    </source>
</evidence>
<dbReference type="Proteomes" id="UP001153148">
    <property type="component" value="Unassembled WGS sequence"/>
</dbReference>
<gene>
    <name evidence="1" type="ORF">TPAB3V08_LOCUS3140</name>
</gene>
<protein>
    <submittedName>
        <fullName evidence="1">Uncharacterized protein</fullName>
    </submittedName>
</protein>
<keyword evidence="2" id="KW-1185">Reference proteome</keyword>
<evidence type="ECO:0000313" key="2">
    <source>
        <dbReference type="Proteomes" id="UP001153148"/>
    </source>
</evidence>
<name>A0ABN7NJW3_TIMPD</name>